<dbReference type="PROSITE" id="PS51257">
    <property type="entry name" value="PROKAR_LIPOPROTEIN"/>
    <property type="match status" value="1"/>
</dbReference>
<sequence length="229" mass="26041">MKNHIFLFLGCLIFTISCKKIRKEKTNVKVEYSKLTTPEYELFRPNTPPKSVLILFGGYPETAIDIQREFKILEVAKESEVAILYANLNQKLWLEDKEKVQLAEVLQTAILNNKLPTDNIYVGGFSSGGNVALLISSYITETKKYNLKPKGVFIVDSPIDLSALFTTAETNLKVNFSKDAVLESTWLIKSLEERFGNPNTNITNYQNFSIYTNSTKYFKNISSLKNTKI</sequence>
<keyword evidence="2" id="KW-1185">Reference proteome</keyword>
<dbReference type="InterPro" id="IPR029058">
    <property type="entry name" value="AB_hydrolase_fold"/>
</dbReference>
<dbReference type="Gene3D" id="3.40.50.1820">
    <property type="entry name" value="alpha/beta hydrolase"/>
    <property type="match status" value="1"/>
</dbReference>
<evidence type="ECO:0000313" key="2">
    <source>
        <dbReference type="Proteomes" id="UP000183257"/>
    </source>
</evidence>
<protein>
    <recommendedName>
        <fullName evidence="3">Alpha/beta hydrolase fold</fullName>
    </recommendedName>
</protein>
<dbReference type="SUPFAM" id="SSF53474">
    <property type="entry name" value="alpha/beta-Hydrolases"/>
    <property type="match status" value="1"/>
</dbReference>
<organism evidence="1 2">
    <name type="scientific">Cellulophaga fucicola</name>
    <dbReference type="NCBI Taxonomy" id="76595"/>
    <lineage>
        <taxon>Bacteria</taxon>
        <taxon>Pseudomonadati</taxon>
        <taxon>Bacteroidota</taxon>
        <taxon>Flavobacteriia</taxon>
        <taxon>Flavobacteriales</taxon>
        <taxon>Flavobacteriaceae</taxon>
        <taxon>Cellulophaga</taxon>
    </lineage>
</organism>
<dbReference type="Proteomes" id="UP000183257">
    <property type="component" value="Unassembled WGS sequence"/>
</dbReference>
<gene>
    <name evidence="1" type="ORF">SAMN05660313_00569</name>
</gene>
<dbReference type="RefSeq" id="WP_084639086.1">
    <property type="nucleotide sequence ID" value="NZ_FPIY01000001.1"/>
</dbReference>
<dbReference type="STRING" id="76595.SAMN05660313_00569"/>
<evidence type="ECO:0000313" key="1">
    <source>
        <dbReference type="EMBL" id="SFW21676.1"/>
    </source>
</evidence>
<dbReference type="OrthoDB" id="1095982at2"/>
<reference evidence="2" key="1">
    <citation type="submission" date="2016-11" db="EMBL/GenBank/DDBJ databases">
        <authorList>
            <person name="Varghese N."/>
            <person name="Submissions S."/>
        </authorList>
    </citation>
    <scope>NUCLEOTIDE SEQUENCE [LARGE SCALE GENOMIC DNA]</scope>
    <source>
        <strain evidence="2">DSM 24786</strain>
    </source>
</reference>
<dbReference type="EMBL" id="FPIY01000001">
    <property type="protein sequence ID" value="SFW21676.1"/>
    <property type="molecule type" value="Genomic_DNA"/>
</dbReference>
<name>A0A1K1MEX8_9FLAO</name>
<dbReference type="AlphaFoldDB" id="A0A1K1MEX8"/>
<proteinExistence type="predicted"/>
<evidence type="ECO:0008006" key="3">
    <source>
        <dbReference type="Google" id="ProtNLM"/>
    </source>
</evidence>
<accession>A0A1K1MEX8</accession>